<feature type="transmembrane region" description="Helical" evidence="1">
    <location>
        <begin position="215"/>
        <end position="238"/>
    </location>
</feature>
<dbReference type="EMBL" id="CP001964">
    <property type="protein sequence ID" value="ADG76224.1"/>
    <property type="molecule type" value="Genomic_DNA"/>
</dbReference>
<keyword evidence="3" id="KW-1185">Reference proteome</keyword>
<proteinExistence type="predicted"/>
<evidence type="ECO:0000256" key="1">
    <source>
        <dbReference type="SAM" id="Phobius"/>
    </source>
</evidence>
<dbReference type="Proteomes" id="UP000000849">
    <property type="component" value="Chromosome"/>
</dbReference>
<name>D5UC65_CELFN</name>
<organism evidence="2 3">
    <name type="scientific">Cellulomonas flavigena (strain ATCC 482 / DSM 20109 / BCRC 11376 / JCM 18109 / NBRC 3775 / NCIMB 8073 / NRS 134)</name>
    <dbReference type="NCBI Taxonomy" id="446466"/>
    <lineage>
        <taxon>Bacteria</taxon>
        <taxon>Bacillati</taxon>
        <taxon>Actinomycetota</taxon>
        <taxon>Actinomycetes</taxon>
        <taxon>Micrococcales</taxon>
        <taxon>Cellulomonadaceae</taxon>
        <taxon>Cellulomonas</taxon>
    </lineage>
</organism>
<keyword evidence="1" id="KW-1133">Transmembrane helix</keyword>
<dbReference type="RefSeq" id="WP_013118553.1">
    <property type="nucleotide sequence ID" value="NC_014151.1"/>
</dbReference>
<keyword evidence="1" id="KW-0812">Transmembrane</keyword>
<feature type="transmembrane region" description="Helical" evidence="1">
    <location>
        <begin position="192"/>
        <end position="209"/>
    </location>
</feature>
<keyword evidence="1" id="KW-0472">Membrane</keyword>
<feature type="transmembrane region" description="Helical" evidence="1">
    <location>
        <begin position="139"/>
        <end position="157"/>
    </location>
</feature>
<evidence type="ECO:0000313" key="3">
    <source>
        <dbReference type="Proteomes" id="UP000000849"/>
    </source>
</evidence>
<gene>
    <name evidence="2" type="ordered locus">Cfla_3345</name>
</gene>
<feature type="transmembrane region" description="Helical" evidence="1">
    <location>
        <begin position="20"/>
        <end position="38"/>
    </location>
</feature>
<dbReference type="AlphaFoldDB" id="D5UC65"/>
<protein>
    <recommendedName>
        <fullName evidence="4">DUF1648 domain-containing protein</fullName>
    </recommendedName>
</protein>
<dbReference type="HOGENOM" id="CLU_1140966_0_0_11"/>
<dbReference type="KEGG" id="cfl:Cfla_3345"/>
<feature type="transmembrane region" description="Helical" evidence="1">
    <location>
        <begin position="108"/>
        <end position="127"/>
    </location>
</feature>
<dbReference type="STRING" id="446466.Cfla_3345"/>
<evidence type="ECO:0000313" key="2">
    <source>
        <dbReference type="EMBL" id="ADG76224.1"/>
    </source>
</evidence>
<sequence>MHHETTTAGDAARELPVRGILVSAFGLLVMAAVSVYAWGQLPWVLTLEDGGKDGADAYVPKLVLVTLPSLLLVGIGAVGVAAQPVRERIARTGVVPLWRTRETDRRSIDTALSILTPVLVAIHAYFLSYATGDERTGRVVLAAAVALVAVVIGNGLPKAPVPDDAQRQALRLDESPELDRLVMTARRGQRRAGPVVLVLGLVAFVLAFVQPTVSLGVSVLAVVAMGAVTGFVVLWSALRRSRA</sequence>
<feature type="transmembrane region" description="Helical" evidence="1">
    <location>
        <begin position="58"/>
        <end position="82"/>
    </location>
</feature>
<reference evidence="2 3" key="1">
    <citation type="journal article" date="2010" name="Stand. Genomic Sci.">
        <title>Complete genome sequence of Cellulomonas flavigena type strain (134).</title>
        <authorList>
            <person name="Abt B."/>
            <person name="Foster B."/>
            <person name="Lapidus A."/>
            <person name="Clum A."/>
            <person name="Sun H."/>
            <person name="Pukall R."/>
            <person name="Lucas S."/>
            <person name="Glavina Del Rio T."/>
            <person name="Nolan M."/>
            <person name="Tice H."/>
            <person name="Cheng J.F."/>
            <person name="Pitluck S."/>
            <person name="Liolios K."/>
            <person name="Ivanova N."/>
            <person name="Mavromatis K."/>
            <person name="Ovchinnikova G."/>
            <person name="Pati A."/>
            <person name="Goodwin L."/>
            <person name="Chen A."/>
            <person name="Palaniappan K."/>
            <person name="Land M."/>
            <person name="Hauser L."/>
            <person name="Chang Y.J."/>
            <person name="Jeffries C.D."/>
            <person name="Rohde M."/>
            <person name="Goker M."/>
            <person name="Woyke T."/>
            <person name="Bristow J."/>
            <person name="Eisen J.A."/>
            <person name="Markowitz V."/>
            <person name="Hugenholtz P."/>
            <person name="Kyrpides N.C."/>
            <person name="Klenk H.P."/>
        </authorList>
    </citation>
    <scope>NUCLEOTIDE SEQUENCE [LARGE SCALE GENOMIC DNA]</scope>
    <source>
        <strain evidence="3">ATCC 482 / DSM 20109 / BCRC 11376 / JCM 18109 / NBRC 3775 / NCIMB 8073 / NRS 134</strain>
    </source>
</reference>
<dbReference type="eggNOG" id="ENOG50323YF">
    <property type="taxonomic scope" value="Bacteria"/>
</dbReference>
<evidence type="ECO:0008006" key="4">
    <source>
        <dbReference type="Google" id="ProtNLM"/>
    </source>
</evidence>
<accession>D5UC65</accession>